<evidence type="ECO:0000313" key="1">
    <source>
        <dbReference type="EMBL" id="KHD07759.1"/>
    </source>
</evidence>
<dbReference type="AlphaFoldDB" id="A0A0A6PBX5"/>
<proteinExistence type="predicted"/>
<dbReference type="EMBL" id="JSZA02000060">
    <property type="protein sequence ID" value="KHD07759.1"/>
    <property type="molecule type" value="Genomic_DNA"/>
</dbReference>
<comment type="caution">
    <text evidence="1">The sequence shown here is derived from an EMBL/GenBank/DDBJ whole genome shotgun (WGS) entry which is preliminary data.</text>
</comment>
<dbReference type="InterPro" id="IPR027417">
    <property type="entry name" value="P-loop_NTPase"/>
</dbReference>
<dbReference type="InterPro" id="IPR041881">
    <property type="entry name" value="PqqD_sf"/>
</dbReference>
<sequence length="382" mass="43651">MNVLTTFKISEYVFADNLVLLNHATNQLLVLNSSAQLVWKWYSQRYSDKQIIQKMADFYGIPQSVAENDLEILRENWRSYGLLANRTENKTPLTPKDNTIVSTQSFNTQRTYLLANTPFSLRFKDKNVLANHIHCLFAHLEVHNKQPLRHFELIRIAGKHILLANGEELFCDSSFINVKGHLIQEILKLSYPDTEWLAMIHAMAVAYGQKAVVMPAPSGYGKTTLSAALLKAGFSYLSDDMVPIKRGSHQITPLPTSLSIKKGSWQLLDSHYPELNKLLVYNKGNRQVRYLNPSRYIKTTNHLPVSALVFPQYQAGQRATLEPISKIESLQRLIKNEVWLGNPIKNDIVSEFLAWLNNIPCFSFYYSELEPAVQKIRTLLST</sequence>
<protein>
    <recommendedName>
        <fullName evidence="3">HPr kinase</fullName>
    </recommendedName>
</protein>
<dbReference type="SUPFAM" id="SSF53795">
    <property type="entry name" value="PEP carboxykinase-like"/>
    <property type="match status" value="1"/>
</dbReference>
<dbReference type="Gene3D" id="1.10.10.1150">
    <property type="entry name" value="Coenzyme PQQ synthesis protein D (PqqD)"/>
    <property type="match status" value="1"/>
</dbReference>
<organism evidence="1 2">
    <name type="scientific">Candidatus Thiomargarita nelsonii</name>
    <dbReference type="NCBI Taxonomy" id="1003181"/>
    <lineage>
        <taxon>Bacteria</taxon>
        <taxon>Pseudomonadati</taxon>
        <taxon>Pseudomonadota</taxon>
        <taxon>Gammaproteobacteria</taxon>
        <taxon>Thiotrichales</taxon>
        <taxon>Thiotrichaceae</taxon>
        <taxon>Thiomargarita</taxon>
    </lineage>
</organism>
<gene>
    <name evidence="1" type="ORF">PN36_16210</name>
</gene>
<evidence type="ECO:0008006" key="3">
    <source>
        <dbReference type="Google" id="ProtNLM"/>
    </source>
</evidence>
<accession>A0A0A6PBX5</accession>
<dbReference type="Pfam" id="PF05402">
    <property type="entry name" value="PqqD"/>
    <property type="match status" value="1"/>
</dbReference>
<dbReference type="InterPro" id="IPR008792">
    <property type="entry name" value="PQQD"/>
</dbReference>
<keyword evidence="2" id="KW-1185">Reference proteome</keyword>
<dbReference type="Gene3D" id="3.40.50.300">
    <property type="entry name" value="P-loop containing nucleotide triphosphate hydrolases"/>
    <property type="match status" value="1"/>
</dbReference>
<dbReference type="Proteomes" id="UP000030428">
    <property type="component" value="Unassembled WGS sequence"/>
</dbReference>
<reference evidence="1 2" key="1">
    <citation type="journal article" date="2016" name="Front. Microbiol.">
        <title>Single-Cell (Meta-)Genomics of a Dimorphic Candidatus Thiomargarita nelsonii Reveals Genomic Plasticity.</title>
        <authorList>
            <person name="Flood B.E."/>
            <person name="Fliss P."/>
            <person name="Jones D.S."/>
            <person name="Dick G.J."/>
            <person name="Jain S."/>
            <person name="Kaster A.K."/>
            <person name="Winkel M."/>
            <person name="Mussmann M."/>
            <person name="Bailey J."/>
        </authorList>
    </citation>
    <scope>NUCLEOTIDE SEQUENCE [LARGE SCALE GENOMIC DNA]</scope>
    <source>
        <strain evidence="1">Hydrate Ridge</strain>
    </source>
</reference>
<name>A0A0A6PBX5_9GAMM</name>
<evidence type="ECO:0000313" key="2">
    <source>
        <dbReference type="Proteomes" id="UP000030428"/>
    </source>
</evidence>